<evidence type="ECO:0000259" key="4">
    <source>
        <dbReference type="PROSITE" id="PS51294"/>
    </source>
</evidence>
<feature type="compositionally biased region" description="Basic and acidic residues" evidence="1">
    <location>
        <begin position="708"/>
        <end position="722"/>
    </location>
</feature>
<feature type="compositionally biased region" description="Polar residues" evidence="1">
    <location>
        <begin position="513"/>
        <end position="525"/>
    </location>
</feature>
<feature type="domain" description="PDZ" evidence="3">
    <location>
        <begin position="751"/>
        <end position="800"/>
    </location>
</feature>
<feature type="compositionally biased region" description="Polar residues" evidence="1">
    <location>
        <begin position="57"/>
        <end position="68"/>
    </location>
</feature>
<feature type="compositionally biased region" description="Basic and acidic residues" evidence="1">
    <location>
        <begin position="84"/>
        <end position="95"/>
    </location>
</feature>
<dbReference type="InterPro" id="IPR017930">
    <property type="entry name" value="Myb_dom"/>
</dbReference>
<feature type="region of interest" description="Disordered" evidence="1">
    <location>
        <begin position="291"/>
        <end position="313"/>
    </location>
</feature>
<dbReference type="EMBL" id="FN654405">
    <property type="protein sequence ID" value="CBY33259.1"/>
    <property type="molecule type" value="Genomic_DNA"/>
</dbReference>
<feature type="region of interest" description="Disordered" evidence="1">
    <location>
        <begin position="31"/>
        <end position="265"/>
    </location>
</feature>
<gene>
    <name evidence="5" type="ORF">GSOID_T00021161001</name>
</gene>
<sequence>MSQDNDDSIGELVIDERSDISELTVKLEPPLSSCKTRSGRVLGERDSLEETLKPTEADNQSSQDSDTLSGVWGVPASQLMLDSLDPKSQPEKDSQESQADSQLSRYELMERAAEGCLSQQIMDPEDSQASKSSSHDSSLYKTPQNSQKSTQYRTPEGTTPQTSPGPTQYMTPENSSPKTPSISSQEAPATPPLPGKKTKRSLFTENNAENTESPDIIVASRVEDMNQAVTTKDSSTQDSGETLTQSNKLGSQDMEVQTSASLADNTSSQILTQESIDLEQLLSHTQLVFDTQGSEDSDYSTPPSSPERNAEISSAQKTFDETLDDDYFQKLRSPRSDKDESTDLRSKHTRADVIVVIEENDSFLAAVSSARAANMQMFIERSKTCTKIEDHLRYQVIKNLFSTDNEELRQMATWKPVIPELEDDEPEEREAPSKVSRTELPPPSPKKRKQKSSPASAEISSQSQSQQMSQAVENWSQEVHSGNIQESQSSRARPFIPEDAILGPILQDDQPAQDPSQKSATNLRQRVSEFLFPSSRSPPKNKRKRSKSPDKSEKNTSKRAAVKTTVLKPSADITVPRRPGRDALSDITDLSSAFDNDSPIRVREAKAKQSKRLPASLTRNEKSLEPKRTSLKNKSDQPTCSKYFLPGGQSTQMRDISAMLSESESENDSSDEERAPVSLPRERQRDAAKLPKMTKLKSPTKSRLISKHRMESSSRNKAGKQDTVVRKPLRSINSSLDTRDPREVLEEVAITIKDVKNFPGKIGLTFDTEKPSHIYVKEVVPGSPADMSGFKPDDIIVSFNRTRCSYKSRVTLSVFLCMFTESEEADFDFVVVHIEEPNPDITDPVYETFEVTANTSAFADASTPKIVPKKRSKRKQNDIFLAVNVTNEEDAETTNRVYETFDVSGNIPASNPEKTFDDSLSDISYISSAAEMVKQRDRKVGLSHYINPRPESIASRQTNQSDSDDAFMSAISSRPSTRGQQKTTSSRMLTNKKRRRWDNAEDANLIIGLNRYGTDWAKIKAKLFASSERTNVNLKDRHRQLLKEGDSRVKKNYN</sequence>
<feature type="compositionally biased region" description="Polar residues" evidence="1">
    <location>
        <begin position="139"/>
        <end position="153"/>
    </location>
</feature>
<dbReference type="PROSITE" id="PS50106">
    <property type="entry name" value="PDZ"/>
    <property type="match status" value="1"/>
</dbReference>
<evidence type="ECO:0000259" key="3">
    <source>
        <dbReference type="PROSITE" id="PS50106"/>
    </source>
</evidence>
<dbReference type="InterPro" id="IPR036034">
    <property type="entry name" value="PDZ_sf"/>
</dbReference>
<name>E4YCJ2_OIKDI</name>
<dbReference type="SUPFAM" id="SSF50156">
    <property type="entry name" value="PDZ domain-like"/>
    <property type="match status" value="1"/>
</dbReference>
<dbReference type="SMART" id="SM00717">
    <property type="entry name" value="SANT"/>
    <property type="match status" value="1"/>
</dbReference>
<feature type="domain" description="HTH myb-type" evidence="4">
    <location>
        <begin position="991"/>
        <end position="1046"/>
    </location>
</feature>
<feature type="compositionally biased region" description="Low complexity" evidence="1">
    <location>
        <begin position="127"/>
        <end position="137"/>
    </location>
</feature>
<organism evidence="5">
    <name type="scientific">Oikopleura dioica</name>
    <name type="common">Tunicate</name>
    <dbReference type="NCBI Taxonomy" id="34765"/>
    <lineage>
        <taxon>Eukaryota</taxon>
        <taxon>Metazoa</taxon>
        <taxon>Chordata</taxon>
        <taxon>Tunicata</taxon>
        <taxon>Appendicularia</taxon>
        <taxon>Copelata</taxon>
        <taxon>Oikopleuridae</taxon>
        <taxon>Oikopleura</taxon>
    </lineage>
</organism>
<dbReference type="InterPro" id="IPR001005">
    <property type="entry name" value="SANT/Myb"/>
</dbReference>
<dbReference type="AlphaFoldDB" id="E4YCJ2"/>
<feature type="compositionally biased region" description="Polar residues" evidence="1">
    <location>
        <begin position="970"/>
        <end position="989"/>
    </location>
</feature>
<feature type="compositionally biased region" description="Basic and acidic residues" evidence="1">
    <location>
        <begin position="619"/>
        <end position="628"/>
    </location>
</feature>
<feature type="domain" description="Myb-like" evidence="2">
    <location>
        <begin position="989"/>
        <end position="1042"/>
    </location>
</feature>
<evidence type="ECO:0000313" key="5">
    <source>
        <dbReference type="EMBL" id="CBY33259.1"/>
    </source>
</evidence>
<dbReference type="Gene3D" id="1.10.246.220">
    <property type="match status" value="1"/>
</dbReference>
<dbReference type="PROSITE" id="PS51294">
    <property type="entry name" value="HTH_MYB"/>
    <property type="match status" value="1"/>
</dbReference>
<proteinExistence type="predicted"/>
<evidence type="ECO:0000259" key="2">
    <source>
        <dbReference type="PROSITE" id="PS50090"/>
    </source>
</evidence>
<feature type="compositionally biased region" description="Basic and acidic residues" evidence="1">
    <location>
        <begin position="672"/>
        <end position="689"/>
    </location>
</feature>
<dbReference type="SUPFAM" id="SSF46689">
    <property type="entry name" value="Homeodomain-like"/>
    <property type="match status" value="1"/>
</dbReference>
<feature type="compositionally biased region" description="Basic and acidic residues" evidence="1">
    <location>
        <begin position="598"/>
        <end position="607"/>
    </location>
</feature>
<evidence type="ECO:0000256" key="1">
    <source>
        <dbReference type="SAM" id="MobiDB-lite"/>
    </source>
</evidence>
<feature type="compositionally biased region" description="Basic residues" evidence="1">
    <location>
        <begin position="692"/>
        <end position="707"/>
    </location>
</feature>
<reference evidence="5" key="1">
    <citation type="journal article" date="2010" name="Science">
        <title>Plasticity of animal genome architecture unmasked by rapid evolution of a pelagic tunicate.</title>
        <authorList>
            <person name="Denoeud F."/>
            <person name="Henriet S."/>
            <person name="Mungpakdee S."/>
            <person name="Aury J.M."/>
            <person name="Da Silva C."/>
            <person name="Brinkmann H."/>
            <person name="Mikhaleva J."/>
            <person name="Olsen L.C."/>
            <person name="Jubin C."/>
            <person name="Canestro C."/>
            <person name="Bouquet J.M."/>
            <person name="Danks G."/>
            <person name="Poulain J."/>
            <person name="Campsteijn C."/>
            <person name="Adamski M."/>
            <person name="Cross I."/>
            <person name="Yadetie F."/>
            <person name="Muffato M."/>
            <person name="Louis A."/>
            <person name="Butcher S."/>
            <person name="Tsagkogeorga G."/>
            <person name="Konrad A."/>
            <person name="Singh S."/>
            <person name="Jensen M.F."/>
            <person name="Cong E.H."/>
            <person name="Eikeseth-Otteraa H."/>
            <person name="Noel B."/>
            <person name="Anthouard V."/>
            <person name="Porcel B.M."/>
            <person name="Kachouri-Lafond R."/>
            <person name="Nishino A."/>
            <person name="Ugolini M."/>
            <person name="Chourrout P."/>
            <person name="Nishida H."/>
            <person name="Aasland R."/>
            <person name="Huzurbazar S."/>
            <person name="Westhof E."/>
            <person name="Delsuc F."/>
            <person name="Lehrach H."/>
            <person name="Reinhardt R."/>
            <person name="Weissenbach J."/>
            <person name="Roy S.W."/>
            <person name="Artiguenave F."/>
            <person name="Postlethwait J.H."/>
            <person name="Manak J.R."/>
            <person name="Thompson E.M."/>
            <person name="Jaillon O."/>
            <person name="Du Pasquier L."/>
            <person name="Boudinot P."/>
            <person name="Liberles D.A."/>
            <person name="Volff J.N."/>
            <person name="Philippe H."/>
            <person name="Lenhard B."/>
            <person name="Roest Crollius H."/>
            <person name="Wincker P."/>
            <person name="Chourrout D."/>
        </authorList>
    </citation>
    <scope>NUCLEOTIDE SEQUENCE [LARGE SCALE GENOMIC DNA]</scope>
</reference>
<dbReference type="InterPro" id="IPR001478">
    <property type="entry name" value="PDZ"/>
</dbReference>
<dbReference type="InterPro" id="IPR009057">
    <property type="entry name" value="Homeodomain-like_sf"/>
</dbReference>
<feature type="compositionally biased region" description="Polar residues" evidence="1">
    <location>
        <begin position="201"/>
        <end position="213"/>
    </location>
</feature>
<dbReference type="CDD" id="cd11660">
    <property type="entry name" value="SANT_TRF"/>
    <property type="match status" value="1"/>
</dbReference>
<feature type="compositionally biased region" description="Polar residues" evidence="1">
    <location>
        <begin position="169"/>
        <end position="187"/>
    </location>
</feature>
<dbReference type="Gene3D" id="2.30.42.10">
    <property type="match status" value="1"/>
</dbReference>
<protein>
    <recommendedName>
        <fullName evidence="6">PDZ domain-containing protein</fullName>
    </recommendedName>
</protein>
<feature type="region of interest" description="Disordered" evidence="1">
    <location>
        <begin position="943"/>
        <end position="994"/>
    </location>
</feature>
<feature type="compositionally biased region" description="Low complexity" evidence="1">
    <location>
        <begin position="154"/>
        <end position="168"/>
    </location>
</feature>
<accession>E4YCJ2</accession>
<feature type="compositionally biased region" description="Low complexity" evidence="1">
    <location>
        <begin position="452"/>
        <end position="471"/>
    </location>
</feature>
<dbReference type="PROSITE" id="PS50090">
    <property type="entry name" value="MYB_LIKE"/>
    <property type="match status" value="1"/>
</dbReference>
<feature type="compositionally biased region" description="Basic and acidic residues" evidence="1">
    <location>
        <begin position="42"/>
        <end position="56"/>
    </location>
</feature>
<feature type="compositionally biased region" description="Polar residues" evidence="1">
    <location>
        <begin position="227"/>
        <end position="265"/>
    </location>
</feature>
<feature type="compositionally biased region" description="Basic and acidic residues" evidence="1">
    <location>
        <begin position="547"/>
        <end position="556"/>
    </location>
</feature>
<dbReference type="Pfam" id="PF00595">
    <property type="entry name" value="PDZ"/>
    <property type="match status" value="1"/>
</dbReference>
<dbReference type="SMART" id="SM00228">
    <property type="entry name" value="PDZ"/>
    <property type="match status" value="1"/>
</dbReference>
<feature type="compositionally biased region" description="Polar residues" evidence="1">
    <location>
        <begin position="472"/>
        <end position="491"/>
    </location>
</feature>
<dbReference type="Proteomes" id="UP000011014">
    <property type="component" value="Unassembled WGS sequence"/>
</dbReference>
<feature type="region of interest" description="Disordered" evidence="1">
    <location>
        <begin position="417"/>
        <end position="722"/>
    </location>
</feature>
<evidence type="ECO:0008006" key="6">
    <source>
        <dbReference type="Google" id="ProtNLM"/>
    </source>
</evidence>